<dbReference type="RefSeq" id="YP_003434433.1">
    <property type="nucleotide sequence ID" value="NC_013846.1"/>
</dbReference>
<dbReference type="NCBIfam" id="TIGR01131">
    <property type="entry name" value="ATP_synt_6_or_A"/>
    <property type="match status" value="1"/>
</dbReference>
<dbReference type="InterPro" id="IPR000568">
    <property type="entry name" value="ATP_synth_F0_asu"/>
</dbReference>
<accession>D3G6C9</accession>
<comment type="subcellular location">
    <subcellularLocation>
        <location evidence="1">Membrane</location>
        <topology evidence="1">Multi-pass membrane protein</topology>
    </subcellularLocation>
    <subcellularLocation>
        <location evidence="11">Mitochondrion inner membrane</location>
        <topology evidence="11">Multi-pass membrane protein</topology>
    </subcellularLocation>
</comment>
<evidence type="ECO:0000256" key="9">
    <source>
        <dbReference type="ARBA" id="ARBA00023136"/>
    </source>
</evidence>
<protein>
    <recommendedName>
        <fullName evidence="11">ATP synthase subunit a</fullName>
    </recommendedName>
</protein>
<keyword evidence="8" id="KW-0406">Ion transport</keyword>
<dbReference type="InterPro" id="IPR023011">
    <property type="entry name" value="ATP_synth_F0_asu_AS"/>
</dbReference>
<feature type="transmembrane region" description="Helical" evidence="12">
    <location>
        <begin position="12"/>
        <end position="32"/>
    </location>
</feature>
<keyword evidence="13" id="KW-0496">Mitochondrion</keyword>
<evidence type="ECO:0000256" key="7">
    <source>
        <dbReference type="ARBA" id="ARBA00022989"/>
    </source>
</evidence>
<dbReference type="SUPFAM" id="SSF81336">
    <property type="entry name" value="F1F0 ATP synthase subunit A"/>
    <property type="match status" value="1"/>
</dbReference>
<sequence length="232" mass="26372">MIMDIFSIFDVNSHTFLSMTQILWLISFWVIFTQNKKFWMFSTWYFTFYTPTQISFQQSNLISKTLLGFSPIFTPLFIMLILCNLTGTLPYVFSNSCHLILSLSLSSVFWMSSVLLSLKLNFKKTIAHLLPLGTPTILNPFLILVELVSLLIRPFTLAVRLMANMSAGHIVLSLVGTFLTSSLFSSGILIILLLIQVGYFLIEMGISLIQAYIFTLLVSFYSEDAICYSDNN</sequence>
<reference evidence="13" key="1">
    <citation type="submission" date="2007-01" db="EMBL/GenBank/DDBJ databases">
        <title>The complete mitochondrial sequence of Chaetoderma nitidulum (Mollusca, Caudofoveata).</title>
        <authorList>
            <person name="Dreyer H."/>
            <person name="Steiner G."/>
        </authorList>
    </citation>
    <scope>NUCLEOTIDE SEQUENCE</scope>
</reference>
<dbReference type="GO" id="GO:0046933">
    <property type="term" value="F:proton-transporting ATP synthase activity, rotational mechanism"/>
    <property type="evidence" value="ECO:0007669"/>
    <property type="project" value="TreeGrafter"/>
</dbReference>
<evidence type="ECO:0000256" key="3">
    <source>
        <dbReference type="ARBA" id="ARBA00022448"/>
    </source>
</evidence>
<dbReference type="InterPro" id="IPR035908">
    <property type="entry name" value="F0_ATP_A_sf"/>
</dbReference>
<feature type="transmembrane region" description="Helical" evidence="12">
    <location>
        <begin position="38"/>
        <end position="56"/>
    </location>
</feature>
<evidence type="ECO:0000256" key="10">
    <source>
        <dbReference type="ARBA" id="ARBA00023310"/>
    </source>
</evidence>
<dbReference type="EMBL" id="EF211990">
    <property type="protein sequence ID" value="ABM69277.1"/>
    <property type="molecule type" value="Genomic_DNA"/>
</dbReference>
<gene>
    <name evidence="13" type="primary">ATP6</name>
</gene>
<dbReference type="PRINTS" id="PR00123">
    <property type="entry name" value="ATPASEA"/>
</dbReference>
<organism evidence="13">
    <name type="scientific">Chaetoderma nitidulum</name>
    <name type="common">Glistenworm</name>
    <dbReference type="NCBI Taxonomy" id="256131"/>
    <lineage>
        <taxon>Eukaryota</taxon>
        <taxon>Metazoa</taxon>
        <taxon>Spiralia</taxon>
        <taxon>Lophotrochozoa</taxon>
        <taxon>Mollusca</taxon>
        <taxon>Aplacophora</taxon>
        <taxon>Caudofoveata</taxon>
        <taxon>Chaetodermatida</taxon>
        <taxon>Chaetodermatidae</taxon>
        <taxon>Chaetoderma</taxon>
    </lineage>
</organism>
<dbReference type="PANTHER" id="PTHR11410:SF0">
    <property type="entry name" value="ATP SYNTHASE SUBUNIT A"/>
    <property type="match status" value="1"/>
</dbReference>
<dbReference type="CDD" id="cd00310">
    <property type="entry name" value="ATP-synt_Fo_a_6"/>
    <property type="match status" value="1"/>
</dbReference>
<evidence type="ECO:0000256" key="8">
    <source>
        <dbReference type="ARBA" id="ARBA00023065"/>
    </source>
</evidence>
<dbReference type="GO" id="GO:0045259">
    <property type="term" value="C:proton-transporting ATP synthase complex"/>
    <property type="evidence" value="ECO:0007669"/>
    <property type="project" value="UniProtKB-KW"/>
</dbReference>
<name>D3G6C9_CHANT</name>
<evidence type="ECO:0000256" key="5">
    <source>
        <dbReference type="ARBA" id="ARBA00022692"/>
    </source>
</evidence>
<dbReference type="AlphaFoldDB" id="D3G6C9"/>
<proteinExistence type="inferred from homology"/>
<dbReference type="GeneID" id="8775060"/>
<evidence type="ECO:0000256" key="12">
    <source>
        <dbReference type="SAM" id="Phobius"/>
    </source>
</evidence>
<dbReference type="PROSITE" id="PS00449">
    <property type="entry name" value="ATPASE_A"/>
    <property type="match status" value="1"/>
</dbReference>
<dbReference type="Gene3D" id="1.20.120.220">
    <property type="entry name" value="ATP synthase, F0 complex, subunit A"/>
    <property type="match status" value="1"/>
</dbReference>
<dbReference type="CTD" id="4508"/>
<evidence type="ECO:0000256" key="11">
    <source>
        <dbReference type="RuleBase" id="RU004450"/>
    </source>
</evidence>
<comment type="similarity">
    <text evidence="2">Belongs to the ATPase A chain family.</text>
</comment>
<feature type="transmembrane region" description="Helical" evidence="12">
    <location>
        <begin position="172"/>
        <end position="194"/>
    </location>
</feature>
<evidence type="ECO:0000256" key="1">
    <source>
        <dbReference type="ARBA" id="ARBA00004141"/>
    </source>
</evidence>
<feature type="transmembrane region" description="Helical" evidence="12">
    <location>
        <begin position="99"/>
        <end position="118"/>
    </location>
</feature>
<keyword evidence="9 12" id="KW-0472">Membrane</keyword>
<keyword evidence="4" id="KW-0138">CF(0)</keyword>
<feature type="transmembrane region" description="Helical" evidence="12">
    <location>
        <begin position="130"/>
        <end position="152"/>
    </location>
</feature>
<keyword evidence="6" id="KW-0375">Hydrogen ion transport</keyword>
<keyword evidence="5 12" id="KW-0812">Transmembrane</keyword>
<evidence type="ECO:0000256" key="2">
    <source>
        <dbReference type="ARBA" id="ARBA00006810"/>
    </source>
</evidence>
<evidence type="ECO:0000256" key="6">
    <source>
        <dbReference type="ARBA" id="ARBA00022781"/>
    </source>
</evidence>
<evidence type="ECO:0000256" key="4">
    <source>
        <dbReference type="ARBA" id="ARBA00022547"/>
    </source>
</evidence>
<keyword evidence="3" id="KW-0813">Transport</keyword>
<feature type="transmembrane region" description="Helical" evidence="12">
    <location>
        <begin position="201"/>
        <end position="222"/>
    </location>
</feature>
<dbReference type="PANTHER" id="PTHR11410">
    <property type="entry name" value="ATP SYNTHASE SUBUNIT A"/>
    <property type="match status" value="1"/>
</dbReference>
<dbReference type="InterPro" id="IPR045083">
    <property type="entry name" value="ATP_synth_F0_asu_bact/mt"/>
</dbReference>
<dbReference type="GO" id="GO:0005743">
    <property type="term" value="C:mitochondrial inner membrane"/>
    <property type="evidence" value="ECO:0007669"/>
    <property type="project" value="UniProtKB-SubCell"/>
</dbReference>
<keyword evidence="7 12" id="KW-1133">Transmembrane helix</keyword>
<keyword evidence="10" id="KW-0066">ATP synthesis</keyword>
<evidence type="ECO:0000313" key="13">
    <source>
        <dbReference type="EMBL" id="ABM69277.1"/>
    </source>
</evidence>
<geneLocation type="mitochondrion" evidence="13"/>
<dbReference type="Pfam" id="PF00119">
    <property type="entry name" value="ATP-synt_A"/>
    <property type="match status" value="1"/>
</dbReference>
<feature type="transmembrane region" description="Helical" evidence="12">
    <location>
        <begin position="68"/>
        <end position="93"/>
    </location>
</feature>